<evidence type="ECO:0000256" key="1">
    <source>
        <dbReference type="SAM" id="MobiDB-lite"/>
    </source>
</evidence>
<evidence type="ECO:0000313" key="3">
    <source>
        <dbReference type="Proteomes" id="UP000299102"/>
    </source>
</evidence>
<keyword evidence="3" id="KW-1185">Reference proteome</keyword>
<sequence>MYTLALPTTVSSRSSTSARYTADPPDIKPLSPRHIRAKLLRRDPKPLRWRHVSINVRVPSPMRSGVSTRARNSKTRYRCAGDCERVETRTGFAVPYAPGREPRGGRGPLQEWVP</sequence>
<evidence type="ECO:0000313" key="2">
    <source>
        <dbReference type="EMBL" id="GBP64258.1"/>
    </source>
</evidence>
<dbReference type="Proteomes" id="UP000299102">
    <property type="component" value="Unassembled WGS sequence"/>
</dbReference>
<dbReference type="AlphaFoldDB" id="A0A4C1XLD0"/>
<protein>
    <submittedName>
        <fullName evidence="2">Uncharacterized protein</fullName>
    </submittedName>
</protein>
<dbReference type="EMBL" id="BGZK01000893">
    <property type="protein sequence ID" value="GBP64258.1"/>
    <property type="molecule type" value="Genomic_DNA"/>
</dbReference>
<feature type="compositionally biased region" description="Low complexity" evidence="1">
    <location>
        <begin position="8"/>
        <end position="22"/>
    </location>
</feature>
<name>A0A4C1XLD0_EUMVA</name>
<proteinExistence type="predicted"/>
<reference evidence="2 3" key="1">
    <citation type="journal article" date="2019" name="Commun. Biol.">
        <title>The bagworm genome reveals a unique fibroin gene that provides high tensile strength.</title>
        <authorList>
            <person name="Kono N."/>
            <person name="Nakamura H."/>
            <person name="Ohtoshi R."/>
            <person name="Tomita M."/>
            <person name="Numata K."/>
            <person name="Arakawa K."/>
        </authorList>
    </citation>
    <scope>NUCLEOTIDE SEQUENCE [LARGE SCALE GENOMIC DNA]</scope>
</reference>
<feature type="region of interest" description="Disordered" evidence="1">
    <location>
        <begin position="94"/>
        <end position="114"/>
    </location>
</feature>
<comment type="caution">
    <text evidence="2">The sequence shown here is derived from an EMBL/GenBank/DDBJ whole genome shotgun (WGS) entry which is preliminary data.</text>
</comment>
<gene>
    <name evidence="2" type="ORF">EVAR_45306_1</name>
</gene>
<feature type="region of interest" description="Disordered" evidence="1">
    <location>
        <begin position="1"/>
        <end position="30"/>
    </location>
</feature>
<accession>A0A4C1XLD0</accession>
<organism evidence="2 3">
    <name type="scientific">Eumeta variegata</name>
    <name type="common">Bagworm moth</name>
    <name type="synonym">Eumeta japonica</name>
    <dbReference type="NCBI Taxonomy" id="151549"/>
    <lineage>
        <taxon>Eukaryota</taxon>
        <taxon>Metazoa</taxon>
        <taxon>Ecdysozoa</taxon>
        <taxon>Arthropoda</taxon>
        <taxon>Hexapoda</taxon>
        <taxon>Insecta</taxon>
        <taxon>Pterygota</taxon>
        <taxon>Neoptera</taxon>
        <taxon>Endopterygota</taxon>
        <taxon>Lepidoptera</taxon>
        <taxon>Glossata</taxon>
        <taxon>Ditrysia</taxon>
        <taxon>Tineoidea</taxon>
        <taxon>Psychidae</taxon>
        <taxon>Oiketicinae</taxon>
        <taxon>Eumeta</taxon>
    </lineage>
</organism>